<keyword evidence="3" id="KW-1185">Reference proteome</keyword>
<evidence type="ECO:0000313" key="2">
    <source>
        <dbReference type="EMBL" id="RMI01738.1"/>
    </source>
</evidence>
<organism evidence="2 3">
    <name type="scientific">Stutzerimonas nitrititolerans</name>
    <dbReference type="NCBI Taxonomy" id="2482751"/>
    <lineage>
        <taxon>Bacteria</taxon>
        <taxon>Pseudomonadati</taxon>
        <taxon>Pseudomonadota</taxon>
        <taxon>Gammaproteobacteria</taxon>
        <taxon>Pseudomonadales</taxon>
        <taxon>Pseudomonadaceae</taxon>
        <taxon>Stutzerimonas</taxon>
    </lineage>
</organism>
<dbReference type="EMBL" id="RFFL01000004">
    <property type="protein sequence ID" value="RMI01738.1"/>
    <property type="molecule type" value="Genomic_DNA"/>
</dbReference>
<comment type="caution">
    <text evidence="2">The sequence shown here is derived from an EMBL/GenBank/DDBJ whole genome shotgun (WGS) entry which is preliminary data.</text>
</comment>
<sequence length="90" mass="10119">MYKTDNHDKEDNQGKGEGEEDDLSHLDRPMVTYSQHTISKATYGDNGLAAKPLGKATQMTGFRAYLAAYHLLAYLRLPHREPVKTCHSGR</sequence>
<protein>
    <submittedName>
        <fullName evidence="2">Uncharacterized protein</fullName>
    </submittedName>
</protein>
<feature type="region of interest" description="Disordered" evidence="1">
    <location>
        <begin position="1"/>
        <end position="28"/>
    </location>
</feature>
<proteinExistence type="predicted"/>
<name>A0ABX9V9R3_9GAMM</name>
<gene>
    <name evidence="2" type="ORF">EA795_05755</name>
</gene>
<evidence type="ECO:0000313" key="3">
    <source>
        <dbReference type="Proteomes" id="UP000269134"/>
    </source>
</evidence>
<evidence type="ECO:0000256" key="1">
    <source>
        <dbReference type="SAM" id="MobiDB-lite"/>
    </source>
</evidence>
<reference evidence="2 3" key="1">
    <citation type="submission" date="2018-10" db="EMBL/GenBank/DDBJ databases">
        <title>Pseudomonas sp. GL14 genome.</title>
        <authorList>
            <person name="Peng J."/>
            <person name="Liu Z.-P."/>
        </authorList>
    </citation>
    <scope>NUCLEOTIDE SEQUENCE [LARGE SCALE GENOMIC DNA]</scope>
    <source>
        <strain evidence="2 3">GL14</strain>
    </source>
</reference>
<dbReference type="Proteomes" id="UP000269134">
    <property type="component" value="Unassembled WGS sequence"/>
</dbReference>
<accession>A0ABX9V9R3</accession>